<dbReference type="EMBL" id="MU860352">
    <property type="protein sequence ID" value="KAK4234582.1"/>
    <property type="molecule type" value="Genomic_DNA"/>
</dbReference>
<name>A0AAN7C3W5_9PEZI</name>
<dbReference type="InterPro" id="IPR052579">
    <property type="entry name" value="Zinc_finger_SWIM"/>
</dbReference>
<dbReference type="PANTHER" id="PTHR31569">
    <property type="entry name" value="SWIM-TYPE DOMAIN-CONTAINING PROTEIN"/>
    <property type="match status" value="1"/>
</dbReference>
<comment type="caution">
    <text evidence="1">The sequence shown here is derived from an EMBL/GenBank/DDBJ whole genome shotgun (WGS) entry which is preliminary data.</text>
</comment>
<protein>
    <recommendedName>
        <fullName evidence="3">Transposase</fullName>
    </recommendedName>
</protein>
<dbReference type="Proteomes" id="UP001303760">
    <property type="component" value="Unassembled WGS sequence"/>
</dbReference>
<reference evidence="1" key="2">
    <citation type="submission" date="2023-05" db="EMBL/GenBank/DDBJ databases">
        <authorList>
            <consortium name="Lawrence Berkeley National Laboratory"/>
            <person name="Steindorff A."/>
            <person name="Hensen N."/>
            <person name="Bonometti L."/>
            <person name="Westerberg I."/>
            <person name="Brannstrom I.O."/>
            <person name="Guillou S."/>
            <person name="Cros-Aarteil S."/>
            <person name="Calhoun S."/>
            <person name="Haridas S."/>
            <person name="Kuo A."/>
            <person name="Mondo S."/>
            <person name="Pangilinan J."/>
            <person name="Riley R."/>
            <person name="Labutti K."/>
            <person name="Andreopoulos B."/>
            <person name="Lipzen A."/>
            <person name="Chen C."/>
            <person name="Yanf M."/>
            <person name="Daum C."/>
            <person name="Ng V."/>
            <person name="Clum A."/>
            <person name="Ohm R."/>
            <person name="Martin F."/>
            <person name="Silar P."/>
            <person name="Natvig D."/>
            <person name="Lalanne C."/>
            <person name="Gautier V."/>
            <person name="Ament-Velasquez S.L."/>
            <person name="Kruys A."/>
            <person name="Hutchinson M.I."/>
            <person name="Powell A.J."/>
            <person name="Barry K."/>
            <person name="Miller A.N."/>
            <person name="Grigoriev I.V."/>
            <person name="Debuchy R."/>
            <person name="Gladieux P."/>
            <person name="Thoren M.H."/>
            <person name="Johannesson H."/>
        </authorList>
    </citation>
    <scope>NUCLEOTIDE SEQUENCE</scope>
    <source>
        <strain evidence="1">CBS 532.94</strain>
    </source>
</reference>
<dbReference type="AlphaFoldDB" id="A0AAN7C3W5"/>
<evidence type="ECO:0000313" key="1">
    <source>
        <dbReference type="EMBL" id="KAK4234582.1"/>
    </source>
</evidence>
<accession>A0AAN7C3W5</accession>
<dbReference type="PANTHER" id="PTHR31569:SF4">
    <property type="entry name" value="SWIM-TYPE DOMAIN-CONTAINING PROTEIN"/>
    <property type="match status" value="1"/>
</dbReference>
<reference evidence="1" key="1">
    <citation type="journal article" date="2023" name="Mol. Phylogenet. Evol.">
        <title>Genome-scale phylogeny and comparative genomics of the fungal order Sordariales.</title>
        <authorList>
            <person name="Hensen N."/>
            <person name="Bonometti L."/>
            <person name="Westerberg I."/>
            <person name="Brannstrom I.O."/>
            <person name="Guillou S."/>
            <person name="Cros-Aarteil S."/>
            <person name="Calhoun S."/>
            <person name="Haridas S."/>
            <person name="Kuo A."/>
            <person name="Mondo S."/>
            <person name="Pangilinan J."/>
            <person name="Riley R."/>
            <person name="LaButti K."/>
            <person name="Andreopoulos B."/>
            <person name="Lipzen A."/>
            <person name="Chen C."/>
            <person name="Yan M."/>
            <person name="Daum C."/>
            <person name="Ng V."/>
            <person name="Clum A."/>
            <person name="Steindorff A."/>
            <person name="Ohm R.A."/>
            <person name="Martin F."/>
            <person name="Silar P."/>
            <person name="Natvig D.O."/>
            <person name="Lalanne C."/>
            <person name="Gautier V."/>
            <person name="Ament-Velasquez S.L."/>
            <person name="Kruys A."/>
            <person name="Hutchinson M.I."/>
            <person name="Powell A.J."/>
            <person name="Barry K."/>
            <person name="Miller A.N."/>
            <person name="Grigoriev I.V."/>
            <person name="Debuchy R."/>
            <person name="Gladieux P."/>
            <person name="Hiltunen Thoren M."/>
            <person name="Johannesson H."/>
        </authorList>
    </citation>
    <scope>NUCLEOTIDE SEQUENCE</scope>
    <source>
        <strain evidence="1">CBS 532.94</strain>
    </source>
</reference>
<gene>
    <name evidence="1" type="ORF">C8A03DRAFT_47126</name>
</gene>
<evidence type="ECO:0008006" key="3">
    <source>
        <dbReference type="Google" id="ProtNLM"/>
    </source>
</evidence>
<organism evidence="1 2">
    <name type="scientific">Achaetomium macrosporum</name>
    <dbReference type="NCBI Taxonomy" id="79813"/>
    <lineage>
        <taxon>Eukaryota</taxon>
        <taxon>Fungi</taxon>
        <taxon>Dikarya</taxon>
        <taxon>Ascomycota</taxon>
        <taxon>Pezizomycotina</taxon>
        <taxon>Sordariomycetes</taxon>
        <taxon>Sordariomycetidae</taxon>
        <taxon>Sordariales</taxon>
        <taxon>Chaetomiaceae</taxon>
        <taxon>Achaetomium</taxon>
    </lineage>
</organism>
<keyword evidence="2" id="KW-1185">Reference proteome</keyword>
<sequence length="562" mass="64277">MADPPAFNFNAFNEDDDDGIVPEPHANPPPNHKLLTHKYDTLADLEEDLHEWCAKALFGIKKTRPSNMIKGFGYSRVDFACIRDKIRPSQAFTGWASSTRNTGCEWLATAKALKEDGRKWSLLIRCGDHNHAHAESRDDIATLRKFEAEHRAYVATFNDKLAVTNRQIAHGLRERFPRLIFTKKQLKNLRARLRKSALDGYTPFQYVMKTLDERGISYKWLPSAYDPNKPEGLVWTDDWCKEQWRLNPGVQLYDKTYKTNNKGLALFQGFDWLMDQINELRQEIGAPAPSFTITDYDHALRAAIARRKWNKQAAADVATAFAATQAGAAQSQDDAQDDPLDEDDHRVVVRLNRLASDDGELPPLPETVEYSRAGLYKLWGYEKLKAFFSQQTAIITYLEETYMTVVQDWATCYTNRRLNFGLRTTSPVESANRYLKTFLVFGNSNIAQVVEQTFNMVAEMKRTIDEEPQHQKNHSRREYMGKAWLGNTALMIANKGLQLANREHRYMLSAVPSRAQPNPDPLPPCSGGFTRQYEIPCRHTMLERHNNGGLVLQRKTSIHTSS</sequence>
<proteinExistence type="predicted"/>
<evidence type="ECO:0000313" key="2">
    <source>
        <dbReference type="Proteomes" id="UP001303760"/>
    </source>
</evidence>